<feature type="domain" description="ChsH2 rubredoxin-like zinc ribbon" evidence="2">
    <location>
        <begin position="18"/>
        <end position="50"/>
    </location>
</feature>
<evidence type="ECO:0000259" key="2">
    <source>
        <dbReference type="Pfam" id="PF12172"/>
    </source>
</evidence>
<comment type="caution">
    <text evidence="3">The sequence shown here is derived from an EMBL/GenBank/DDBJ whole genome shotgun (WGS) entry which is preliminary data.</text>
</comment>
<evidence type="ECO:0008006" key="5">
    <source>
        <dbReference type="Google" id="ProtNLM"/>
    </source>
</evidence>
<accession>A0ABQ3TQQ0</accession>
<protein>
    <recommendedName>
        <fullName evidence="5">DUF35 domain-containing protein</fullName>
    </recommendedName>
</protein>
<gene>
    <name evidence="3" type="ORF">TPA0910_00920</name>
</gene>
<dbReference type="InterPro" id="IPR012340">
    <property type="entry name" value="NA-bd_OB-fold"/>
</dbReference>
<evidence type="ECO:0000313" key="3">
    <source>
        <dbReference type="EMBL" id="GHJ25659.1"/>
    </source>
</evidence>
<dbReference type="PANTHER" id="PTHR34075">
    <property type="entry name" value="BLR3430 PROTEIN"/>
    <property type="match status" value="1"/>
</dbReference>
<dbReference type="InterPro" id="IPR052513">
    <property type="entry name" value="Thioester_dehydratase-like"/>
</dbReference>
<dbReference type="InterPro" id="IPR002878">
    <property type="entry name" value="ChsH2_C"/>
</dbReference>
<name>A0ABQ3TQQ0_STRHY</name>
<proteinExistence type="predicted"/>
<dbReference type="SUPFAM" id="SSF50249">
    <property type="entry name" value="Nucleic acid-binding proteins"/>
    <property type="match status" value="1"/>
</dbReference>
<dbReference type="PANTHER" id="PTHR34075:SF5">
    <property type="entry name" value="BLR3430 PROTEIN"/>
    <property type="match status" value="1"/>
</dbReference>
<evidence type="ECO:0000313" key="4">
    <source>
        <dbReference type="Proteomes" id="UP001054854"/>
    </source>
</evidence>
<dbReference type="RefSeq" id="WP_062011833.1">
    <property type="nucleotide sequence ID" value="NZ_BBON01000053.1"/>
</dbReference>
<dbReference type="Pfam" id="PF01796">
    <property type="entry name" value="OB_ChsH2_C"/>
    <property type="match status" value="1"/>
</dbReference>
<dbReference type="Proteomes" id="UP001054854">
    <property type="component" value="Unassembled WGS sequence"/>
</dbReference>
<dbReference type="EMBL" id="BNEK01000002">
    <property type="protein sequence ID" value="GHJ25659.1"/>
    <property type="molecule type" value="Genomic_DNA"/>
</dbReference>
<dbReference type="Pfam" id="PF12172">
    <property type="entry name" value="zf-ChsH2"/>
    <property type="match status" value="1"/>
</dbReference>
<dbReference type="Gene3D" id="6.10.30.10">
    <property type="match status" value="1"/>
</dbReference>
<evidence type="ECO:0000259" key="1">
    <source>
        <dbReference type="Pfam" id="PF01796"/>
    </source>
</evidence>
<organism evidence="3 4">
    <name type="scientific">Streptomyces hygroscopicus</name>
    <dbReference type="NCBI Taxonomy" id="1912"/>
    <lineage>
        <taxon>Bacteria</taxon>
        <taxon>Bacillati</taxon>
        <taxon>Actinomycetota</taxon>
        <taxon>Actinomycetes</taxon>
        <taxon>Kitasatosporales</taxon>
        <taxon>Streptomycetaceae</taxon>
        <taxon>Streptomyces</taxon>
        <taxon>Streptomyces violaceusniger group</taxon>
    </lineage>
</organism>
<dbReference type="InterPro" id="IPR022002">
    <property type="entry name" value="ChsH2_Znr"/>
</dbReference>
<sequence length="145" mass="15775">MKTHIIPAHIDPVWAPFWAAAKEGRLSLQHCGACSYVRFPASERCPECWTPGGSWREVAPSGRVWSHTSYRRALHPELADAVPYTVAMVQLDRGPRIPGRLTGLDGRTPVIGEPVRGVFTVLSPDITMIEWVPAGPAGEPGVTSP</sequence>
<keyword evidence="4" id="KW-1185">Reference proteome</keyword>
<feature type="domain" description="ChsH2 C-terminal OB-fold" evidence="1">
    <location>
        <begin position="55"/>
        <end position="119"/>
    </location>
</feature>
<reference evidence="3" key="1">
    <citation type="submission" date="2024-05" db="EMBL/GenBank/DDBJ databases">
        <title>Whole genome shotgun sequence of Streptomyces hygroscopicus NBRC 113678.</title>
        <authorList>
            <person name="Komaki H."/>
            <person name="Tamura T."/>
        </authorList>
    </citation>
    <scope>NUCLEOTIDE SEQUENCE</scope>
    <source>
        <strain evidence="3">N11-34</strain>
    </source>
</reference>